<evidence type="ECO:0000256" key="4">
    <source>
        <dbReference type="ARBA" id="ARBA00022982"/>
    </source>
</evidence>
<keyword evidence="7" id="KW-0732">Signal</keyword>
<evidence type="ECO:0000256" key="7">
    <source>
        <dbReference type="SAM" id="SignalP"/>
    </source>
</evidence>
<protein>
    <submittedName>
        <fullName evidence="9">Plastocyanin/azurin family copper-binding protein</fullName>
    </submittedName>
</protein>
<keyword evidence="2" id="KW-0813">Transport</keyword>
<dbReference type="SUPFAM" id="SSF49503">
    <property type="entry name" value="Cupredoxins"/>
    <property type="match status" value="1"/>
</dbReference>
<feature type="chain" id="PRO_5045150427" evidence="7">
    <location>
        <begin position="24"/>
        <end position="253"/>
    </location>
</feature>
<evidence type="ECO:0000256" key="1">
    <source>
        <dbReference type="ARBA" id="ARBA00004370"/>
    </source>
</evidence>
<dbReference type="PROSITE" id="PS51257">
    <property type="entry name" value="PROKAR_LIPOPROTEIN"/>
    <property type="match status" value="1"/>
</dbReference>
<dbReference type="PANTHER" id="PTHR34192:SF10">
    <property type="entry name" value="PLASTOCYANIN MAJOR ISOFORM, CHLOROPLASTIC-RELATED"/>
    <property type="match status" value="1"/>
</dbReference>
<name>A0ABY6BD36_9GAMM</name>
<evidence type="ECO:0000256" key="3">
    <source>
        <dbReference type="ARBA" id="ARBA00022723"/>
    </source>
</evidence>
<gene>
    <name evidence="9" type="ORF">N4264_17425</name>
</gene>
<dbReference type="EMBL" id="CP104694">
    <property type="protein sequence ID" value="UXI66521.1"/>
    <property type="molecule type" value="Genomic_DNA"/>
</dbReference>
<proteinExistence type="predicted"/>
<dbReference type="Pfam" id="PF00127">
    <property type="entry name" value="Copper-bind"/>
    <property type="match status" value="1"/>
</dbReference>
<feature type="domain" description="Blue (type 1) copper" evidence="8">
    <location>
        <begin position="33"/>
        <end position="120"/>
    </location>
</feature>
<evidence type="ECO:0000256" key="6">
    <source>
        <dbReference type="ARBA" id="ARBA00023136"/>
    </source>
</evidence>
<comment type="subcellular location">
    <subcellularLocation>
        <location evidence="1">Membrane</location>
    </subcellularLocation>
</comment>
<reference evidence="9" key="1">
    <citation type="submission" date="2022-09" db="EMBL/GenBank/DDBJ databases">
        <title>Tahibacter sp. nov., isolated from a fresh water.</title>
        <authorList>
            <person name="Baek J.H."/>
            <person name="Lee J.K."/>
            <person name="Kim J.M."/>
            <person name="Jeon C.O."/>
        </authorList>
    </citation>
    <scope>NUCLEOTIDE SEQUENCE</scope>
    <source>
        <strain evidence="9">W38</strain>
    </source>
</reference>
<dbReference type="PANTHER" id="PTHR34192">
    <property type="entry name" value="PLASTOCYANIN MAJOR ISOFORM, CHLOROPLASTIC-RELATED"/>
    <property type="match status" value="1"/>
</dbReference>
<dbReference type="InterPro" id="IPR000923">
    <property type="entry name" value="BlueCu_1"/>
</dbReference>
<dbReference type="InterPro" id="IPR008972">
    <property type="entry name" value="Cupredoxin"/>
</dbReference>
<feature type="signal peptide" evidence="7">
    <location>
        <begin position="1"/>
        <end position="23"/>
    </location>
</feature>
<keyword evidence="4" id="KW-0249">Electron transport</keyword>
<evidence type="ECO:0000313" key="10">
    <source>
        <dbReference type="Proteomes" id="UP001064632"/>
    </source>
</evidence>
<evidence type="ECO:0000256" key="5">
    <source>
        <dbReference type="ARBA" id="ARBA00023008"/>
    </source>
</evidence>
<accession>A0ABY6BD36</accession>
<keyword evidence="6" id="KW-0472">Membrane</keyword>
<sequence length="253" mass="26149">MNPLIRRILAGIALLTASACATAANHAVRVGPGLTFSPANLTVQAGDTVTFTNAGGFHNVVADDNSFRCAAGCDGAGGSGAPSSNAWSATVTFNTAGTKGYFCEVHGSPGVGMAGRIVVEGGGNTFTIPPGISGNWYDPNQNGHGFQFEMVTPTVMTAFWFTFDNNGAPAWISAAGTIEGNRVVMQANRLGGGRFPPNFNPANVTTLPWGTLTFTFTSCTSGRVDWTSTDPAFTPSGNMTLTRLTQINGLACP</sequence>
<evidence type="ECO:0000313" key="9">
    <source>
        <dbReference type="EMBL" id="UXI66521.1"/>
    </source>
</evidence>
<keyword evidence="10" id="KW-1185">Reference proteome</keyword>
<keyword evidence="5" id="KW-0186">Copper</keyword>
<evidence type="ECO:0000259" key="8">
    <source>
        <dbReference type="Pfam" id="PF00127"/>
    </source>
</evidence>
<dbReference type="Proteomes" id="UP001064632">
    <property type="component" value="Chromosome"/>
</dbReference>
<dbReference type="Gene3D" id="2.60.40.420">
    <property type="entry name" value="Cupredoxins - blue copper proteins"/>
    <property type="match status" value="1"/>
</dbReference>
<keyword evidence="3" id="KW-0479">Metal-binding</keyword>
<organism evidence="9 10">
    <name type="scientific">Tahibacter amnicola</name>
    <dbReference type="NCBI Taxonomy" id="2976241"/>
    <lineage>
        <taxon>Bacteria</taxon>
        <taxon>Pseudomonadati</taxon>
        <taxon>Pseudomonadota</taxon>
        <taxon>Gammaproteobacteria</taxon>
        <taxon>Lysobacterales</taxon>
        <taxon>Rhodanobacteraceae</taxon>
        <taxon>Tahibacter</taxon>
    </lineage>
</organism>
<evidence type="ECO:0000256" key="2">
    <source>
        <dbReference type="ARBA" id="ARBA00022448"/>
    </source>
</evidence>
<dbReference type="RefSeq" id="WP_261693505.1">
    <property type="nucleotide sequence ID" value="NZ_CP104694.1"/>
</dbReference>